<gene>
    <name evidence="2" type="ORF">R70211_00150</name>
</gene>
<evidence type="ECO:0000256" key="1">
    <source>
        <dbReference type="SAM" id="MobiDB-lite"/>
    </source>
</evidence>
<evidence type="ECO:0000313" key="2">
    <source>
        <dbReference type="EMBL" id="CAE6855667.1"/>
    </source>
</evidence>
<comment type="caution">
    <text evidence="2">The sequence shown here is derived from an EMBL/GenBank/DDBJ whole genome shotgun (WGS) entry which is preliminary data.</text>
</comment>
<accession>A0A9N8MK69</accession>
<keyword evidence="3" id="KW-1185">Reference proteome</keyword>
<reference evidence="2" key="1">
    <citation type="submission" date="2021-02" db="EMBL/GenBank/DDBJ databases">
        <authorList>
            <person name="Vanwijnsberghe S."/>
        </authorList>
    </citation>
    <scope>NUCLEOTIDE SEQUENCE</scope>
    <source>
        <strain evidence="2">R-70211</strain>
    </source>
</reference>
<organism evidence="2 3">
    <name type="scientific">Paraburkholderia domus</name>
    <dbReference type="NCBI Taxonomy" id="2793075"/>
    <lineage>
        <taxon>Bacteria</taxon>
        <taxon>Pseudomonadati</taxon>
        <taxon>Pseudomonadota</taxon>
        <taxon>Betaproteobacteria</taxon>
        <taxon>Burkholderiales</taxon>
        <taxon>Burkholderiaceae</taxon>
        <taxon>Paraburkholderia</taxon>
    </lineage>
</organism>
<evidence type="ECO:0000313" key="3">
    <source>
        <dbReference type="Proteomes" id="UP000675121"/>
    </source>
</evidence>
<feature type="compositionally biased region" description="Polar residues" evidence="1">
    <location>
        <begin position="7"/>
        <end position="17"/>
    </location>
</feature>
<feature type="region of interest" description="Disordered" evidence="1">
    <location>
        <begin position="59"/>
        <end position="82"/>
    </location>
</feature>
<name>A0A9N8MK69_9BURK</name>
<sequence>MLVTPPMSRTLSISQLGSKADKGDRGRVEMHQFFCRAPRHVPPRIAVVGEHYMHLLGIPPGASKPAGQAKRAGGEGTAIFYR</sequence>
<dbReference type="AlphaFoldDB" id="A0A9N8MK69"/>
<dbReference type="EMBL" id="CAJNAS010000001">
    <property type="protein sequence ID" value="CAE6855667.1"/>
    <property type="molecule type" value="Genomic_DNA"/>
</dbReference>
<protein>
    <submittedName>
        <fullName evidence="2">Uncharacterized protein</fullName>
    </submittedName>
</protein>
<proteinExistence type="predicted"/>
<dbReference type="Proteomes" id="UP000675121">
    <property type="component" value="Unassembled WGS sequence"/>
</dbReference>
<feature type="region of interest" description="Disordered" evidence="1">
    <location>
        <begin position="1"/>
        <end position="24"/>
    </location>
</feature>